<keyword evidence="3" id="KW-1185">Reference proteome</keyword>
<dbReference type="SMART" id="SM00028">
    <property type="entry name" value="TPR"/>
    <property type="match status" value="3"/>
</dbReference>
<dbReference type="SUPFAM" id="SSF48452">
    <property type="entry name" value="TPR-like"/>
    <property type="match status" value="2"/>
</dbReference>
<name>A0A6P0URG5_9FLAO</name>
<sequence>MRRLTLLVFLFPFFVFSQLSIVDSAQSLIDKKQYKQAEQLLKTELSKDQENLELIEKLGDVYGHQKKWDDAIVYYEKLKVARPGVANYHYKYGGALGMKALGVSKFKALMYIGDIKKSFIKAIELEPDHIDAHWALIEYYVQIPGIVGGSKRKAIECANHLQKISAVDGFLAKGYIYEYKDDPELAEVNYKMAIKVGGSLNCFQKLTDLYENKTKEPEKAIANIEAAQKKHERNALHYQIGKVCADYNIQLDKGIYCLKEYIDNYTVADGVPVEWAYLRLAQIYRLKENKVKATEWVNKALAKKASFKQAKEEKALIQTL</sequence>
<proteinExistence type="predicted"/>
<keyword evidence="1" id="KW-0732">Signal</keyword>
<dbReference type="Gene3D" id="1.25.40.10">
    <property type="entry name" value="Tetratricopeptide repeat domain"/>
    <property type="match status" value="2"/>
</dbReference>
<dbReference type="EMBL" id="JAABOO010000004">
    <property type="protein sequence ID" value="NER15142.1"/>
    <property type="molecule type" value="Genomic_DNA"/>
</dbReference>
<feature type="signal peptide" evidence="1">
    <location>
        <begin position="1"/>
        <end position="17"/>
    </location>
</feature>
<protein>
    <submittedName>
        <fullName evidence="2">Uncharacterized protein</fullName>
    </submittedName>
</protein>
<reference evidence="2 3" key="1">
    <citation type="submission" date="2020-01" db="EMBL/GenBank/DDBJ databases">
        <title>Leptobacterium flavescens.</title>
        <authorList>
            <person name="Wang G."/>
        </authorList>
    </citation>
    <scope>NUCLEOTIDE SEQUENCE [LARGE SCALE GENOMIC DNA]</scope>
    <source>
        <strain evidence="2 3">KCTC 22160</strain>
    </source>
</reference>
<accession>A0A6P0URG5</accession>
<evidence type="ECO:0000313" key="2">
    <source>
        <dbReference type="EMBL" id="NER15142.1"/>
    </source>
</evidence>
<dbReference type="AlphaFoldDB" id="A0A6P0URG5"/>
<dbReference type="Proteomes" id="UP000468581">
    <property type="component" value="Unassembled WGS sequence"/>
</dbReference>
<evidence type="ECO:0000313" key="3">
    <source>
        <dbReference type="Proteomes" id="UP000468581"/>
    </source>
</evidence>
<organism evidence="2 3">
    <name type="scientific">Leptobacterium flavescens</name>
    <dbReference type="NCBI Taxonomy" id="472055"/>
    <lineage>
        <taxon>Bacteria</taxon>
        <taxon>Pseudomonadati</taxon>
        <taxon>Bacteroidota</taxon>
        <taxon>Flavobacteriia</taxon>
        <taxon>Flavobacteriales</taxon>
        <taxon>Flavobacteriaceae</taxon>
        <taxon>Leptobacterium</taxon>
    </lineage>
</organism>
<evidence type="ECO:0000256" key="1">
    <source>
        <dbReference type="SAM" id="SignalP"/>
    </source>
</evidence>
<dbReference type="InterPro" id="IPR011990">
    <property type="entry name" value="TPR-like_helical_dom_sf"/>
</dbReference>
<dbReference type="InterPro" id="IPR019734">
    <property type="entry name" value="TPR_rpt"/>
</dbReference>
<dbReference type="RefSeq" id="WP_163608440.1">
    <property type="nucleotide sequence ID" value="NZ_JAABOO010000004.1"/>
</dbReference>
<gene>
    <name evidence="2" type="ORF">GWK08_16930</name>
</gene>
<comment type="caution">
    <text evidence="2">The sequence shown here is derived from an EMBL/GenBank/DDBJ whole genome shotgun (WGS) entry which is preliminary data.</text>
</comment>
<feature type="chain" id="PRO_5027112323" evidence="1">
    <location>
        <begin position="18"/>
        <end position="320"/>
    </location>
</feature>